<dbReference type="Pfam" id="PF04597">
    <property type="entry name" value="Ribophorin_I"/>
    <property type="match status" value="1"/>
</dbReference>
<feature type="non-terminal residue" evidence="12">
    <location>
        <position position="1"/>
    </location>
</feature>
<evidence type="ECO:0000256" key="7">
    <source>
        <dbReference type="ARBA" id="ARBA00022824"/>
    </source>
</evidence>
<name>A0A1D1ZXR0_AUXPR</name>
<dbReference type="GO" id="GO:0008250">
    <property type="term" value="C:oligosaccharyltransferase complex"/>
    <property type="evidence" value="ECO:0007669"/>
    <property type="project" value="UniProtKB-UniRule"/>
</dbReference>
<sequence length="534" mass="57113">TVETVEGERCLLRGPRSQQAPKGGSFGGTWALESDTQGPDAEACKVFIPRSSIRSSAGVALGRTPRSRGRVRRLTPPPAAAMSRLLLLALLLGICAAAPASDVETLEITSADRKLRALGYRVQIRTSIAVVNTGKAPVSSFTYCEPASHHRSSAAFEIASSSSGQRETPLKGALVVLPEAPHNVTCLRFQLNAPLPPKGTLDFEVVGVYVGTLEPWPRQAPADAPTLALYRDSAALVSPYPVRQQTFKMELGRIESVEAPGAEVTTKGQGAEVRAPGATPPFRQLPFAAHFEVVGLFVKGRSARRRVDVSPVGASQFDEEYEVEHRGAALKGEWSRLDYISRTKKYGPGAVSGLHVTGLPANAANLYFRDGIGNISSSAVQRTETGVRVLLQPRYPLFGGWTTDFKFGWSAEGVVAPGPAPGTLTLSITFGPSVTEVAFDEAELKVILPPGATLLNVELPMEVERRLEVTHDFLSLVGRTVVVLRRPMYVPELNVPLRVTFKPGGTILEKSTAWLVTGAALVAGASIVRRIASS</sequence>
<evidence type="ECO:0000256" key="9">
    <source>
        <dbReference type="ARBA" id="ARBA00023136"/>
    </source>
</evidence>
<gene>
    <name evidence="12" type="ORF">g.14365</name>
</gene>
<evidence type="ECO:0000256" key="1">
    <source>
        <dbReference type="ARBA" id="ARBA00002791"/>
    </source>
</evidence>
<reference evidence="12" key="1">
    <citation type="submission" date="2015-08" db="EMBL/GenBank/DDBJ databases">
        <authorList>
            <person name="Babu N.S."/>
            <person name="Beckwith C.J."/>
            <person name="Beseler K.G."/>
            <person name="Brison A."/>
            <person name="Carone J.V."/>
            <person name="Caskin T.P."/>
            <person name="Diamond M."/>
            <person name="Durham M.E."/>
            <person name="Foxe J.M."/>
            <person name="Go M."/>
            <person name="Henderson B.A."/>
            <person name="Jones I.B."/>
            <person name="McGettigan J.A."/>
            <person name="Micheletti S.J."/>
            <person name="Nasrallah M.E."/>
            <person name="Ortiz D."/>
            <person name="Piller C.R."/>
            <person name="Privatt S.R."/>
            <person name="Schneider S.L."/>
            <person name="Sharp S."/>
            <person name="Smith T.C."/>
            <person name="Stanton J.D."/>
            <person name="Ullery H.E."/>
            <person name="Wilson R.J."/>
            <person name="Serrano M.G."/>
            <person name="Buck G."/>
            <person name="Lee V."/>
            <person name="Wang Y."/>
            <person name="Carvalho R."/>
            <person name="Voegtly L."/>
            <person name="Shi R."/>
            <person name="Duckworth R."/>
            <person name="Johnson A."/>
            <person name="Loviza R."/>
            <person name="Walstead R."/>
            <person name="Shah Z."/>
            <person name="Kiflezghi M."/>
            <person name="Wade K."/>
            <person name="Ball S.L."/>
            <person name="Bradley K.W."/>
            <person name="Asai D.J."/>
            <person name="Bowman C.A."/>
            <person name="Russell D.A."/>
            <person name="Pope W.H."/>
            <person name="Jacobs-Sera D."/>
            <person name="Hendrix R.W."/>
            <person name="Hatfull G.F."/>
        </authorList>
    </citation>
    <scope>NUCLEOTIDE SEQUENCE</scope>
</reference>
<dbReference type="PANTHER" id="PTHR21049:SF0">
    <property type="entry name" value="DOLICHYL-DIPHOSPHOOLIGOSACCHARIDE--PROTEIN GLYCOSYLTRANSFERASE SUBUNIT 1"/>
    <property type="match status" value="1"/>
</dbReference>
<evidence type="ECO:0000256" key="4">
    <source>
        <dbReference type="ARBA" id="ARBA00008905"/>
    </source>
</evidence>
<feature type="region of interest" description="Disordered" evidence="11">
    <location>
        <begin position="13"/>
        <end position="32"/>
    </location>
</feature>
<protein>
    <recommendedName>
        <fullName evidence="10">Dolichyl-diphosphooligosaccharide--protein glycosyltransferase subunit 1</fullName>
    </recommendedName>
</protein>
<evidence type="ECO:0000256" key="6">
    <source>
        <dbReference type="ARBA" id="ARBA00022729"/>
    </source>
</evidence>
<evidence type="ECO:0000256" key="8">
    <source>
        <dbReference type="ARBA" id="ARBA00022989"/>
    </source>
</evidence>
<comment type="subunit">
    <text evidence="10">Component of the oligosaccharyltransferase (OST) complex.</text>
</comment>
<evidence type="ECO:0000256" key="3">
    <source>
        <dbReference type="ARBA" id="ARBA00004922"/>
    </source>
</evidence>
<dbReference type="UniPathway" id="UPA00378"/>
<evidence type="ECO:0000256" key="5">
    <source>
        <dbReference type="ARBA" id="ARBA00022692"/>
    </source>
</evidence>
<organism evidence="12">
    <name type="scientific">Auxenochlorella protothecoides</name>
    <name type="common">Green microalga</name>
    <name type="synonym">Chlorella protothecoides</name>
    <dbReference type="NCBI Taxonomy" id="3075"/>
    <lineage>
        <taxon>Eukaryota</taxon>
        <taxon>Viridiplantae</taxon>
        <taxon>Chlorophyta</taxon>
        <taxon>core chlorophytes</taxon>
        <taxon>Trebouxiophyceae</taxon>
        <taxon>Chlorellales</taxon>
        <taxon>Chlorellaceae</taxon>
        <taxon>Auxenochlorella</taxon>
    </lineage>
</organism>
<evidence type="ECO:0000256" key="10">
    <source>
        <dbReference type="RuleBase" id="RU361143"/>
    </source>
</evidence>
<proteinExistence type="inferred from homology"/>
<dbReference type="PANTHER" id="PTHR21049">
    <property type="entry name" value="RIBOPHORIN I"/>
    <property type="match status" value="1"/>
</dbReference>
<dbReference type="GO" id="GO:0018279">
    <property type="term" value="P:protein N-linked glycosylation via asparagine"/>
    <property type="evidence" value="ECO:0007669"/>
    <property type="project" value="TreeGrafter"/>
</dbReference>
<comment type="subcellular location">
    <subcellularLocation>
        <location evidence="2 10">Endoplasmic reticulum membrane</location>
        <topology evidence="2 10">Single-pass type I membrane protein</topology>
    </subcellularLocation>
</comment>
<dbReference type="EMBL" id="GDKF01006882">
    <property type="protein sequence ID" value="JAT71740.1"/>
    <property type="molecule type" value="Transcribed_RNA"/>
</dbReference>
<evidence type="ECO:0000313" key="12">
    <source>
        <dbReference type="EMBL" id="JAT71740.1"/>
    </source>
</evidence>
<comment type="pathway">
    <text evidence="3 10">Protein modification; protein glycosylation.</text>
</comment>
<keyword evidence="5" id="KW-0812">Transmembrane</keyword>
<dbReference type="InterPro" id="IPR007676">
    <property type="entry name" value="Ribophorin_I"/>
</dbReference>
<keyword evidence="7 10" id="KW-0256">Endoplasmic reticulum</keyword>
<evidence type="ECO:0000256" key="11">
    <source>
        <dbReference type="SAM" id="MobiDB-lite"/>
    </source>
</evidence>
<keyword evidence="9" id="KW-0472">Membrane</keyword>
<comment type="similarity">
    <text evidence="4 10">Belongs to the OST1 family.</text>
</comment>
<comment type="function">
    <text evidence="1 10">Subunit of the oligosaccharyl transferase (OST) complex that catalyzes the initial transfer of a defined glycan (Glc(3)Man(9)GlcNAc(2) in eukaryotes) from the lipid carrier dolichol-pyrophosphate to an asparagine residue within an Asn-X-Ser/Thr consensus motif in nascent polypeptide chains, the first step in protein N-glycosylation. N-glycosylation occurs cotranslationally and the complex associates with the Sec61 complex at the channel-forming translocon complex that mediates protein translocation across the endoplasmic reticulum (ER). All subunits are required for a maximal enzyme activity.</text>
</comment>
<evidence type="ECO:0000256" key="2">
    <source>
        <dbReference type="ARBA" id="ARBA00004115"/>
    </source>
</evidence>
<keyword evidence="6" id="KW-0732">Signal</keyword>
<keyword evidence="8" id="KW-1133">Transmembrane helix</keyword>
<dbReference type="AlphaFoldDB" id="A0A1D1ZXR0"/>
<accession>A0A1D1ZXR0</accession>